<dbReference type="Pfam" id="PF02082">
    <property type="entry name" value="Rrf2"/>
    <property type="match status" value="1"/>
</dbReference>
<accession>A0AAW3MBY9</accession>
<dbReference type="PANTHER" id="PTHR33221">
    <property type="entry name" value="WINGED HELIX-TURN-HELIX TRANSCRIPTIONAL REGULATOR, RRF2 FAMILY"/>
    <property type="match status" value="1"/>
</dbReference>
<dbReference type="PANTHER" id="PTHR33221:SF4">
    <property type="entry name" value="HTH-TYPE TRANSCRIPTIONAL REPRESSOR NSRR"/>
    <property type="match status" value="1"/>
</dbReference>
<dbReference type="GO" id="GO:0003700">
    <property type="term" value="F:DNA-binding transcription factor activity"/>
    <property type="evidence" value="ECO:0007669"/>
    <property type="project" value="TreeGrafter"/>
</dbReference>
<dbReference type="EMBL" id="LDQV01000018">
    <property type="protein sequence ID" value="KTR27097.1"/>
    <property type="molecule type" value="Genomic_DNA"/>
</dbReference>
<dbReference type="AlphaFoldDB" id="A0AAW3MBY9"/>
<dbReference type="GO" id="GO:0003677">
    <property type="term" value="F:DNA binding"/>
    <property type="evidence" value="ECO:0007669"/>
    <property type="project" value="UniProtKB-KW"/>
</dbReference>
<dbReference type="Proteomes" id="UP000072605">
    <property type="component" value="Unassembled WGS sequence"/>
</dbReference>
<gene>
    <name evidence="4" type="ORF">RSA11_07385</name>
</gene>
<proteinExistence type="predicted"/>
<dbReference type="Gene3D" id="1.10.10.10">
    <property type="entry name" value="Winged helix-like DNA-binding domain superfamily/Winged helix DNA-binding domain"/>
    <property type="match status" value="1"/>
</dbReference>
<dbReference type="PROSITE" id="PS01332">
    <property type="entry name" value="HTH_RRF2_1"/>
    <property type="match status" value="1"/>
</dbReference>
<protein>
    <recommendedName>
        <fullName evidence="3">HTH-type transcriptional regulator NsrR</fullName>
    </recommendedName>
</protein>
<comment type="cofactor">
    <cofactor evidence="2">
        <name>[2Fe-2S] cluster</name>
        <dbReference type="ChEBI" id="CHEBI:190135"/>
    </cofactor>
</comment>
<evidence type="ECO:0000256" key="2">
    <source>
        <dbReference type="ARBA" id="ARBA00034078"/>
    </source>
</evidence>
<dbReference type="RefSeq" id="WP_058713522.1">
    <property type="nucleotide sequence ID" value="NZ_LDQV01000018.1"/>
</dbReference>
<evidence type="ECO:0000256" key="1">
    <source>
        <dbReference type="ARBA" id="ARBA00023125"/>
    </source>
</evidence>
<evidence type="ECO:0000313" key="5">
    <source>
        <dbReference type="Proteomes" id="UP000072605"/>
    </source>
</evidence>
<organism evidence="4 5">
    <name type="scientific">Exiguobacterium indicum</name>
    <dbReference type="NCBI Taxonomy" id="296995"/>
    <lineage>
        <taxon>Bacteria</taxon>
        <taxon>Bacillati</taxon>
        <taxon>Bacillota</taxon>
        <taxon>Bacilli</taxon>
        <taxon>Bacillales</taxon>
        <taxon>Bacillales Family XII. Incertae Sedis</taxon>
        <taxon>Exiguobacterium</taxon>
    </lineage>
</organism>
<evidence type="ECO:0000313" key="4">
    <source>
        <dbReference type="EMBL" id="KTR27097.1"/>
    </source>
</evidence>
<name>A0AAW3MBY9_9BACL</name>
<sequence length="139" mass="15723">MRLKRSTEHGLLTLLFLAHTSKSMTRRGEYVKTRDISLQCNISYEHLTKIISILGRAGLLRTHAGREGGVQLLPLSHTVRVGEVVALFERPLFPGTRYQVRALDQLLDVALISFFNTLNQVTIKQLADDLPPHFFLDIS</sequence>
<reference evidence="4 5" key="1">
    <citation type="journal article" date="2016" name="Front. Microbiol.">
        <title>Genomic Resource of Rice Seed Associated Bacteria.</title>
        <authorList>
            <person name="Midha S."/>
            <person name="Bansal K."/>
            <person name="Sharma S."/>
            <person name="Kumar N."/>
            <person name="Patil P.P."/>
            <person name="Chaudhry V."/>
            <person name="Patil P.B."/>
        </authorList>
    </citation>
    <scope>NUCLEOTIDE SEQUENCE [LARGE SCALE GENOMIC DNA]</scope>
    <source>
        <strain evidence="4 5">RSA11</strain>
    </source>
</reference>
<dbReference type="SUPFAM" id="SSF46785">
    <property type="entry name" value="Winged helix' DNA-binding domain"/>
    <property type="match status" value="1"/>
</dbReference>
<dbReference type="GO" id="GO:0005829">
    <property type="term" value="C:cytosol"/>
    <property type="evidence" value="ECO:0007669"/>
    <property type="project" value="TreeGrafter"/>
</dbReference>
<evidence type="ECO:0000256" key="3">
    <source>
        <dbReference type="ARBA" id="ARBA00040173"/>
    </source>
</evidence>
<keyword evidence="1" id="KW-0238">DNA-binding</keyword>
<dbReference type="PROSITE" id="PS51197">
    <property type="entry name" value="HTH_RRF2_2"/>
    <property type="match status" value="1"/>
</dbReference>
<dbReference type="InterPro" id="IPR036388">
    <property type="entry name" value="WH-like_DNA-bd_sf"/>
</dbReference>
<comment type="caution">
    <text evidence="4">The sequence shown here is derived from an EMBL/GenBank/DDBJ whole genome shotgun (WGS) entry which is preliminary data.</text>
</comment>
<dbReference type="InterPro" id="IPR030489">
    <property type="entry name" value="TR_Rrf2-type_CS"/>
</dbReference>
<dbReference type="InterPro" id="IPR036390">
    <property type="entry name" value="WH_DNA-bd_sf"/>
</dbReference>
<dbReference type="InterPro" id="IPR000944">
    <property type="entry name" value="Tscrpt_reg_Rrf2"/>
</dbReference>